<dbReference type="InterPro" id="IPR007356">
    <property type="entry name" value="tRNA_m1G_MeTrfase_euk"/>
</dbReference>
<dbReference type="EMBL" id="JABWAB010000005">
    <property type="protein sequence ID" value="KAF6050775.1"/>
    <property type="molecule type" value="Genomic_DNA"/>
</dbReference>
<sequence>MESEPPCKKTKAPPPTPEEIERRREARKHEVVPPGLSRREWKKQQKLQRWEETKDQYRQDMKLKKKQQRQRKRERLRSDEEYRNSIIKKPKHQIATNVKIAIDCEFDDLMNQKEIVSMANQIRSCYSSMRHCQYELPIQVMSFNKRLKQRYDTCNPEYTSWKGIQFQSEHLADLITPENKHQFVYLTADTDNDIQELSPNHTYIIGGIVDKNRHKNLCFNKAKSMGLAMARLPIGQYIKINSRDVLVTSHVYEIICRWFECKDWRQAFNKVLPPRKVVQGTESGQDDTSNDGEYDVGIEDKENECEDGKQDAVCETPRVVDEAGNENENNNVADVKKE</sequence>
<feature type="binding site" evidence="10">
    <location>
        <position position="186"/>
    </location>
    <ligand>
        <name>S-adenosyl-L-methionine</name>
        <dbReference type="ChEBI" id="CHEBI:59789"/>
    </ligand>
</feature>
<gene>
    <name evidence="13" type="ORF">FOB60_003443</name>
</gene>
<evidence type="ECO:0000256" key="8">
    <source>
        <dbReference type="ARBA" id="ARBA00048434"/>
    </source>
</evidence>
<feature type="binding site" evidence="10">
    <location>
        <position position="232"/>
    </location>
    <ligand>
        <name>S-adenosyl-L-methionine</name>
        <dbReference type="ChEBI" id="CHEBI:59789"/>
    </ligand>
</feature>
<accession>A0A8X7TAR9</accession>
<dbReference type="PROSITE" id="PS51675">
    <property type="entry name" value="SAM_MT_TRM10"/>
    <property type="match status" value="1"/>
</dbReference>
<dbReference type="PANTHER" id="PTHR13563">
    <property type="entry name" value="TRNA (GUANINE-9-) METHYLTRANSFERASE"/>
    <property type="match status" value="1"/>
</dbReference>
<evidence type="ECO:0000256" key="7">
    <source>
        <dbReference type="ARBA" id="ARBA00032166"/>
    </source>
</evidence>
<dbReference type="CDD" id="cd18089">
    <property type="entry name" value="SPOUT_Trm10-like"/>
    <property type="match status" value="1"/>
</dbReference>
<dbReference type="AlphaFoldDB" id="A0A8X7TAR9"/>
<dbReference type="InterPro" id="IPR016653">
    <property type="entry name" value="TRM10/TRM10A"/>
</dbReference>
<dbReference type="GO" id="GO:0005634">
    <property type="term" value="C:nucleus"/>
    <property type="evidence" value="ECO:0007669"/>
    <property type="project" value="TreeGrafter"/>
</dbReference>
<feature type="compositionally biased region" description="Acidic residues" evidence="11">
    <location>
        <begin position="284"/>
        <end position="305"/>
    </location>
</feature>
<feature type="compositionally biased region" description="Low complexity" evidence="11">
    <location>
        <begin position="326"/>
        <end position="338"/>
    </location>
</feature>
<feature type="compositionally biased region" description="Basic and acidic residues" evidence="11">
    <location>
        <begin position="19"/>
        <end position="62"/>
    </location>
</feature>
<dbReference type="GO" id="GO:0002939">
    <property type="term" value="P:tRNA N1-guanine methylation"/>
    <property type="evidence" value="ECO:0007669"/>
    <property type="project" value="TreeGrafter"/>
</dbReference>
<comment type="catalytic activity">
    <reaction evidence="8">
        <text>guanosine(9) in tRNA + S-adenosyl-L-methionine = N(1)-methylguanosine(9) in tRNA + S-adenosyl-L-homocysteine + H(+)</text>
        <dbReference type="Rhea" id="RHEA:43156"/>
        <dbReference type="Rhea" id="RHEA-COMP:10367"/>
        <dbReference type="Rhea" id="RHEA-COMP:10368"/>
        <dbReference type="ChEBI" id="CHEBI:15378"/>
        <dbReference type="ChEBI" id="CHEBI:57856"/>
        <dbReference type="ChEBI" id="CHEBI:59789"/>
        <dbReference type="ChEBI" id="CHEBI:73542"/>
        <dbReference type="ChEBI" id="CHEBI:74269"/>
        <dbReference type="EC" id="2.1.1.221"/>
    </reaction>
</comment>
<evidence type="ECO:0000259" key="12">
    <source>
        <dbReference type="PROSITE" id="PS51675"/>
    </source>
</evidence>
<dbReference type="PANTHER" id="PTHR13563:SF13">
    <property type="entry name" value="TRNA METHYLTRANSFERASE 10 HOMOLOG A"/>
    <property type="match status" value="1"/>
</dbReference>
<comment type="caution">
    <text evidence="13">The sequence shown here is derived from an EMBL/GenBank/DDBJ whole genome shotgun (WGS) entry which is preliminary data.</text>
</comment>
<feature type="binding site" evidence="10">
    <location>
        <position position="206"/>
    </location>
    <ligand>
        <name>S-adenosyl-L-methionine</name>
        <dbReference type="ChEBI" id="CHEBI:59789"/>
    </ligand>
</feature>
<feature type="compositionally biased region" description="Basic residues" evidence="11">
    <location>
        <begin position="63"/>
        <end position="75"/>
    </location>
</feature>
<evidence type="ECO:0000256" key="3">
    <source>
        <dbReference type="ARBA" id="ARBA00022603"/>
    </source>
</evidence>
<feature type="region of interest" description="Disordered" evidence="11">
    <location>
        <begin position="278"/>
        <end position="338"/>
    </location>
</feature>
<proteinExistence type="predicted"/>
<keyword evidence="5" id="KW-0949">S-adenosyl-L-methionine</keyword>
<evidence type="ECO:0000256" key="1">
    <source>
        <dbReference type="ARBA" id="ARBA00012797"/>
    </source>
</evidence>
<dbReference type="Gene3D" id="3.40.1280.30">
    <property type="match status" value="1"/>
</dbReference>
<keyword evidence="4" id="KW-0808">Transferase</keyword>
<organism evidence="13 14">
    <name type="scientific">Candida parapsilosis</name>
    <name type="common">Yeast</name>
    <dbReference type="NCBI Taxonomy" id="5480"/>
    <lineage>
        <taxon>Eukaryota</taxon>
        <taxon>Fungi</taxon>
        <taxon>Dikarya</taxon>
        <taxon>Ascomycota</taxon>
        <taxon>Saccharomycotina</taxon>
        <taxon>Pichiomycetes</taxon>
        <taxon>Debaryomycetaceae</taxon>
        <taxon>Candida/Lodderomyces clade</taxon>
        <taxon>Candida</taxon>
    </lineage>
</organism>
<evidence type="ECO:0000256" key="10">
    <source>
        <dbReference type="PIRSR" id="PIRSR016323-2"/>
    </source>
</evidence>
<evidence type="ECO:0000256" key="4">
    <source>
        <dbReference type="ARBA" id="ARBA00022679"/>
    </source>
</evidence>
<evidence type="ECO:0000256" key="6">
    <source>
        <dbReference type="ARBA" id="ARBA00031792"/>
    </source>
</evidence>
<feature type="domain" description="SAM-dependent MTase TRM10-type" evidence="12">
    <location>
        <begin position="86"/>
        <end position="279"/>
    </location>
</feature>
<feature type="binding site" evidence="10">
    <location>
        <position position="218"/>
    </location>
    <ligand>
        <name>S-adenosyl-L-methionine</name>
        <dbReference type="ChEBI" id="CHEBI:59789"/>
    </ligand>
</feature>
<dbReference type="OrthoDB" id="278300at2759"/>
<dbReference type="Proteomes" id="UP000590412">
    <property type="component" value="Unassembled WGS sequence"/>
</dbReference>
<evidence type="ECO:0000256" key="2">
    <source>
        <dbReference type="ARBA" id="ARBA00020451"/>
    </source>
</evidence>
<feature type="active site" description="Proton acceptor" evidence="9">
    <location>
        <position position="210"/>
    </location>
</feature>
<dbReference type="SMR" id="A0A8X7TAR9"/>
<dbReference type="InterPro" id="IPR028564">
    <property type="entry name" value="MT_TRM10-typ"/>
</dbReference>
<evidence type="ECO:0000313" key="13">
    <source>
        <dbReference type="EMBL" id="KAF6050775.1"/>
    </source>
</evidence>
<feature type="region of interest" description="Disordered" evidence="11">
    <location>
        <begin position="1"/>
        <end position="78"/>
    </location>
</feature>
<evidence type="ECO:0000256" key="9">
    <source>
        <dbReference type="PIRSR" id="PIRSR016323-1"/>
    </source>
</evidence>
<dbReference type="GO" id="GO:0052905">
    <property type="term" value="F:tRNA (guanosine(9)-N1)-methyltransferase activity"/>
    <property type="evidence" value="ECO:0007669"/>
    <property type="project" value="UniProtKB-EC"/>
</dbReference>
<dbReference type="GO" id="GO:0000049">
    <property type="term" value="F:tRNA binding"/>
    <property type="evidence" value="ECO:0007669"/>
    <property type="project" value="TreeGrafter"/>
</dbReference>
<dbReference type="EC" id="2.1.1.221" evidence="1"/>
<dbReference type="InterPro" id="IPR038459">
    <property type="entry name" value="MT_TRM10-typ_sf"/>
</dbReference>
<name>A0A8X7TAR9_CANPA</name>
<evidence type="ECO:0000256" key="5">
    <source>
        <dbReference type="ARBA" id="ARBA00022691"/>
    </source>
</evidence>
<evidence type="ECO:0000313" key="14">
    <source>
        <dbReference type="Proteomes" id="UP000590412"/>
    </source>
</evidence>
<keyword evidence="3" id="KW-0489">Methyltransferase</keyword>
<protein>
    <recommendedName>
        <fullName evidence="2">tRNA (guanine(9)-N1)-methyltransferase</fullName>
        <ecNumber evidence="1">2.1.1.221</ecNumber>
    </recommendedName>
    <alternativeName>
        <fullName evidence="7">tRNA methyltransferase 10</fullName>
    </alternativeName>
    <alternativeName>
        <fullName evidence="6">tRNA(m1G9)-methyltransferase</fullName>
    </alternativeName>
</protein>
<dbReference type="PIRSF" id="PIRSF016323">
    <property type="entry name" value="tRNA_m1G_mtfrase_met"/>
    <property type="match status" value="1"/>
</dbReference>
<reference evidence="13" key="1">
    <citation type="submission" date="2020-03" db="EMBL/GenBank/DDBJ databases">
        <title>FDA dAtabase for Regulatory Grade micrObial Sequences (FDA-ARGOS): Supporting development and validation of Infectious Disease Dx tests.</title>
        <authorList>
            <person name="Campos J."/>
            <person name="Goldberg B."/>
            <person name="Tallon L."/>
            <person name="Sadzewicz L."/>
            <person name="Vavikolanu K."/>
            <person name="Mehta A."/>
            <person name="Aluvathingal J."/>
            <person name="Nadendla S."/>
            <person name="Nandy P."/>
            <person name="Geyer C."/>
            <person name="Yan Y."/>
            <person name="Sichtig H."/>
        </authorList>
    </citation>
    <scope>NUCLEOTIDE SEQUENCE [LARGE SCALE GENOMIC DNA]</scope>
    <source>
        <strain evidence="13">FDAARGOS_652</strain>
    </source>
</reference>
<evidence type="ECO:0000256" key="11">
    <source>
        <dbReference type="SAM" id="MobiDB-lite"/>
    </source>
</evidence>